<keyword evidence="1" id="KW-1133">Transmembrane helix</keyword>
<keyword evidence="3" id="KW-1185">Reference proteome</keyword>
<dbReference type="PANTHER" id="PTHR39165">
    <property type="entry name" value="IG HYPOTHETICAL 17883"/>
    <property type="match status" value="1"/>
</dbReference>
<evidence type="ECO:0000256" key="1">
    <source>
        <dbReference type="SAM" id="Phobius"/>
    </source>
</evidence>
<protein>
    <submittedName>
        <fullName evidence="2">DUF456 domain-containing protein</fullName>
    </submittedName>
</protein>
<reference evidence="2 3" key="1">
    <citation type="submission" date="2021-02" db="EMBL/GenBank/DDBJ databases">
        <title>Niveibacterium changnyeongensis HC41.</title>
        <authorList>
            <person name="Kang M."/>
        </authorList>
    </citation>
    <scope>NUCLEOTIDE SEQUENCE [LARGE SCALE GENOMIC DNA]</scope>
    <source>
        <strain evidence="2 3">HC41</strain>
    </source>
</reference>
<feature type="transmembrane region" description="Helical" evidence="1">
    <location>
        <begin position="46"/>
        <end position="68"/>
    </location>
</feature>
<proteinExistence type="predicted"/>
<keyword evidence="1" id="KW-0472">Membrane</keyword>
<dbReference type="RefSeq" id="WP_206255767.1">
    <property type="nucleotide sequence ID" value="NZ_CP071060.1"/>
</dbReference>
<gene>
    <name evidence="2" type="ORF">JY500_07320</name>
</gene>
<dbReference type="PANTHER" id="PTHR39165:SF1">
    <property type="entry name" value="DUF456 DOMAIN-CONTAINING PROTEIN"/>
    <property type="match status" value="1"/>
</dbReference>
<feature type="transmembrane region" description="Helical" evidence="1">
    <location>
        <begin position="98"/>
        <end position="116"/>
    </location>
</feature>
<dbReference type="Proteomes" id="UP000663570">
    <property type="component" value="Chromosome"/>
</dbReference>
<evidence type="ECO:0000313" key="3">
    <source>
        <dbReference type="Proteomes" id="UP000663570"/>
    </source>
</evidence>
<dbReference type="InterPro" id="IPR007403">
    <property type="entry name" value="DUF456"/>
</dbReference>
<feature type="transmembrane region" description="Helical" evidence="1">
    <location>
        <begin position="128"/>
        <end position="157"/>
    </location>
</feature>
<dbReference type="EMBL" id="CP071060">
    <property type="protein sequence ID" value="QSI78416.1"/>
    <property type="molecule type" value="Genomic_DNA"/>
</dbReference>
<keyword evidence="1" id="KW-0812">Transmembrane</keyword>
<evidence type="ECO:0000313" key="2">
    <source>
        <dbReference type="EMBL" id="QSI78416.1"/>
    </source>
</evidence>
<dbReference type="Pfam" id="PF04306">
    <property type="entry name" value="DUF456"/>
    <property type="match status" value="1"/>
</dbReference>
<organism evidence="2 3">
    <name type="scientific">Niveibacterium microcysteis</name>
    <dbReference type="NCBI Taxonomy" id="2811415"/>
    <lineage>
        <taxon>Bacteria</taxon>
        <taxon>Pseudomonadati</taxon>
        <taxon>Pseudomonadota</taxon>
        <taxon>Betaproteobacteria</taxon>
        <taxon>Rhodocyclales</taxon>
        <taxon>Rhodocyclaceae</taxon>
        <taxon>Niveibacterium</taxon>
    </lineage>
</organism>
<name>A0ABX7M9V7_9RHOO</name>
<sequence>MEWLWLLAIALMLIGIAGVVLPVLPGTPLLFAGMLLGAWLDDFGKVGVIAVVVLGALAVLAWAIDFVAGILGTKLVGASGYAMAGAGIGGLVGLFGGIPGLILGPVIGAAAGELYARKDAQQAAKAGVAAGLGFVVAMAAKLGITVAMIGVFLFAYFV</sequence>
<accession>A0ABX7M9V7</accession>